<proteinExistence type="predicted"/>
<accession>A0AB33KAI8</accession>
<evidence type="ECO:0000313" key="2">
    <source>
        <dbReference type="EMBL" id="BFP50996.1"/>
    </source>
</evidence>
<name>A0AB33KAI8_9ACTN</name>
<evidence type="ECO:0000256" key="1">
    <source>
        <dbReference type="SAM" id="MobiDB-lite"/>
    </source>
</evidence>
<feature type="region of interest" description="Disordered" evidence="1">
    <location>
        <begin position="86"/>
        <end position="107"/>
    </location>
</feature>
<organism evidence="2">
    <name type="scientific">Streptomyces sp. CMC78</name>
    <dbReference type="NCBI Taxonomy" id="3231512"/>
    <lineage>
        <taxon>Bacteria</taxon>
        <taxon>Bacillati</taxon>
        <taxon>Actinomycetota</taxon>
        <taxon>Actinomycetes</taxon>
        <taxon>Kitasatosporales</taxon>
        <taxon>Streptomycetaceae</taxon>
        <taxon>Streptomyces</taxon>
    </lineage>
</organism>
<dbReference type="AlphaFoldDB" id="A0AB33KAI8"/>
<dbReference type="KEGG" id="stcm:SCMC78_08030"/>
<sequence length="107" mass="11155">MVDPLSMAAIMAVLGAMGSGMASEAGKSAWESAGALVRRMVGREVAAPTGPEEREAVARLIHDSVRSNPELARLWSVFALSAQMTEPTVGRPGCPHPCASSPIARAR</sequence>
<reference evidence="2" key="1">
    <citation type="submission" date="2024-07" db="EMBL/GenBank/DDBJ databases">
        <title>Complete genome sequences of cellulolytic bacteria, Kitasatospora sp. CMC57 and Streptomyces sp. CMC78, isolated from Japanese agricultural soil.</title>
        <authorList>
            <person name="Hashimoto T."/>
            <person name="Ito M."/>
            <person name="Iwamoto M."/>
            <person name="Fukahori D."/>
            <person name="Shoda T."/>
            <person name="Sakoda M."/>
            <person name="Morohoshi T."/>
            <person name="Mitsuboshi M."/>
            <person name="Nishizawa T."/>
        </authorList>
    </citation>
    <scope>NUCLEOTIDE SEQUENCE</scope>
    <source>
        <strain evidence="2">CMC78</strain>
    </source>
</reference>
<dbReference type="EMBL" id="AP035884">
    <property type="protein sequence ID" value="BFP50996.1"/>
    <property type="molecule type" value="Genomic_DNA"/>
</dbReference>
<protein>
    <submittedName>
        <fullName evidence="2">Uncharacterized protein</fullName>
    </submittedName>
</protein>
<gene>
    <name evidence="2" type="ORF">SCMC78_08030</name>
</gene>